<feature type="binding site" evidence="4">
    <location>
        <position position="128"/>
    </location>
    <ligand>
        <name>a divalent metal cation</name>
        <dbReference type="ChEBI" id="CHEBI:60240"/>
        <label>2</label>
    </ligand>
</feature>
<dbReference type="RefSeq" id="WP_078756770.1">
    <property type="nucleotide sequence ID" value="NZ_FUXP01000001.1"/>
</dbReference>
<dbReference type="EMBL" id="FUXP01000001">
    <property type="protein sequence ID" value="SJZ56841.1"/>
    <property type="molecule type" value="Genomic_DNA"/>
</dbReference>
<evidence type="ECO:0000256" key="1">
    <source>
        <dbReference type="ARBA" id="ARBA00009275"/>
    </source>
</evidence>
<gene>
    <name evidence="5" type="ORF">SAMN02745674_00106</name>
</gene>
<dbReference type="STRING" id="1122188.SAMN02745674_00106"/>
<accession>A0A1T4LQC3</accession>
<feature type="binding site" evidence="4">
    <location>
        <position position="201"/>
    </location>
    <ligand>
        <name>a divalent metal cation</name>
        <dbReference type="ChEBI" id="CHEBI:60240"/>
        <label>1</label>
    </ligand>
</feature>
<dbReference type="Gene3D" id="3.20.20.140">
    <property type="entry name" value="Metal-dependent hydrolases"/>
    <property type="match status" value="1"/>
</dbReference>
<dbReference type="InterPro" id="IPR032466">
    <property type="entry name" value="Metal_Hydrolase"/>
</dbReference>
<dbReference type="InterPro" id="IPR001130">
    <property type="entry name" value="TatD-like"/>
</dbReference>
<dbReference type="CDD" id="cd01310">
    <property type="entry name" value="TatD_DNAse"/>
    <property type="match status" value="1"/>
</dbReference>
<organism evidence="5 6">
    <name type="scientific">Lysobacter spongiicola DSM 21749</name>
    <dbReference type="NCBI Taxonomy" id="1122188"/>
    <lineage>
        <taxon>Bacteria</taxon>
        <taxon>Pseudomonadati</taxon>
        <taxon>Pseudomonadota</taxon>
        <taxon>Gammaproteobacteria</taxon>
        <taxon>Lysobacterales</taxon>
        <taxon>Lysobacteraceae</taxon>
        <taxon>Novilysobacter</taxon>
    </lineage>
</organism>
<keyword evidence="2 4" id="KW-0479">Metal-binding</keyword>
<feature type="binding site" evidence="4">
    <location>
        <position position="151"/>
    </location>
    <ligand>
        <name>a divalent metal cation</name>
        <dbReference type="ChEBI" id="CHEBI:60240"/>
        <label>2</label>
    </ligand>
</feature>
<dbReference type="Pfam" id="PF01026">
    <property type="entry name" value="TatD_DNase"/>
    <property type="match status" value="1"/>
</dbReference>
<keyword evidence="6" id="KW-1185">Reference proteome</keyword>
<dbReference type="PANTHER" id="PTHR46124">
    <property type="entry name" value="D-AMINOACYL-TRNA DEACYLASE"/>
    <property type="match status" value="1"/>
</dbReference>
<evidence type="ECO:0000256" key="2">
    <source>
        <dbReference type="ARBA" id="ARBA00022723"/>
    </source>
</evidence>
<feature type="binding site" evidence="4">
    <location>
        <position position="92"/>
    </location>
    <ligand>
        <name>a divalent metal cation</name>
        <dbReference type="ChEBI" id="CHEBI:60240"/>
        <label>1</label>
    </ligand>
</feature>
<dbReference type="GO" id="GO:0046872">
    <property type="term" value="F:metal ion binding"/>
    <property type="evidence" value="ECO:0007669"/>
    <property type="project" value="UniProtKB-KW"/>
</dbReference>
<dbReference type="PROSITE" id="PS01090">
    <property type="entry name" value="TATD_2"/>
    <property type="match status" value="1"/>
</dbReference>
<evidence type="ECO:0000313" key="5">
    <source>
        <dbReference type="EMBL" id="SJZ56841.1"/>
    </source>
</evidence>
<dbReference type="PROSITE" id="PS01137">
    <property type="entry name" value="TATD_1"/>
    <property type="match status" value="1"/>
</dbReference>
<dbReference type="GO" id="GO:0016788">
    <property type="term" value="F:hydrolase activity, acting on ester bonds"/>
    <property type="evidence" value="ECO:0007669"/>
    <property type="project" value="InterPro"/>
</dbReference>
<keyword evidence="3" id="KW-0378">Hydrolase</keyword>
<reference evidence="5 6" key="1">
    <citation type="submission" date="2017-02" db="EMBL/GenBank/DDBJ databases">
        <authorList>
            <person name="Peterson S.W."/>
        </authorList>
    </citation>
    <scope>NUCLEOTIDE SEQUENCE [LARGE SCALE GENOMIC DNA]</scope>
    <source>
        <strain evidence="5 6">DSM 21749</strain>
    </source>
</reference>
<dbReference type="PIRSF" id="PIRSF005902">
    <property type="entry name" value="DNase_TatD"/>
    <property type="match status" value="1"/>
</dbReference>
<evidence type="ECO:0000256" key="4">
    <source>
        <dbReference type="PIRSR" id="PIRSR005902-1"/>
    </source>
</evidence>
<sequence>MLVDSHCHLDAAPFDADRLDVLQRALAGSVCRQIVPATTADRWPRVRDTCASHPGLHAAYGLHPMFLADHLPAHLNLLQAWIEAERPVAIGECGLDFHVEGLARDRQSSFFEAQLRLAAEFELPVIVHARKAVDAVISAIRTVGGLSGIVHSFSGSEQQARQLADQGFLLGIGGPVTYERAQRLRRTVANVPLEWLVLETDAPDQPDSGIRGQRNEPARLAVIAQAVAELRGLAPAEVAAATSANVERIFRLAKAERESSAA</sequence>
<proteinExistence type="inferred from homology"/>
<protein>
    <submittedName>
        <fullName evidence="5">TatD DNase family protein</fullName>
    </submittedName>
</protein>
<dbReference type="FunFam" id="3.20.20.140:FF:000005">
    <property type="entry name" value="TatD family hydrolase"/>
    <property type="match status" value="1"/>
</dbReference>
<dbReference type="PROSITE" id="PS01091">
    <property type="entry name" value="TATD_3"/>
    <property type="match status" value="1"/>
</dbReference>
<feature type="binding site" evidence="4">
    <location>
        <position position="8"/>
    </location>
    <ligand>
        <name>a divalent metal cation</name>
        <dbReference type="ChEBI" id="CHEBI:60240"/>
        <label>1</label>
    </ligand>
</feature>
<feature type="binding site" evidence="4">
    <location>
        <position position="6"/>
    </location>
    <ligand>
        <name>a divalent metal cation</name>
        <dbReference type="ChEBI" id="CHEBI:60240"/>
        <label>1</label>
    </ligand>
</feature>
<dbReference type="GO" id="GO:0005829">
    <property type="term" value="C:cytosol"/>
    <property type="evidence" value="ECO:0007669"/>
    <property type="project" value="TreeGrafter"/>
</dbReference>
<evidence type="ECO:0000256" key="3">
    <source>
        <dbReference type="ARBA" id="ARBA00022801"/>
    </source>
</evidence>
<evidence type="ECO:0000313" key="6">
    <source>
        <dbReference type="Proteomes" id="UP000190061"/>
    </source>
</evidence>
<dbReference type="OrthoDB" id="9810005at2"/>
<dbReference type="AlphaFoldDB" id="A0A1T4LQC3"/>
<comment type="similarity">
    <text evidence="1">Belongs to the metallo-dependent hydrolases superfamily. TatD-type hydrolase family.</text>
</comment>
<name>A0A1T4LQC3_9GAMM</name>
<dbReference type="SUPFAM" id="SSF51556">
    <property type="entry name" value="Metallo-dependent hydrolases"/>
    <property type="match status" value="1"/>
</dbReference>
<dbReference type="InterPro" id="IPR018228">
    <property type="entry name" value="DNase_TatD-rel_CS"/>
</dbReference>
<dbReference type="Proteomes" id="UP000190061">
    <property type="component" value="Unassembled WGS sequence"/>
</dbReference>
<dbReference type="PANTHER" id="PTHR46124:SF3">
    <property type="entry name" value="HYDROLASE"/>
    <property type="match status" value="1"/>
</dbReference>